<name>A0A8W8LUT9_MAGGI</name>
<evidence type="ECO:0000313" key="2">
    <source>
        <dbReference type="EnsemblMetazoa" id="G29850.1:cds"/>
    </source>
</evidence>
<organism evidence="2 3">
    <name type="scientific">Magallana gigas</name>
    <name type="common">Pacific oyster</name>
    <name type="synonym">Crassostrea gigas</name>
    <dbReference type="NCBI Taxonomy" id="29159"/>
    <lineage>
        <taxon>Eukaryota</taxon>
        <taxon>Metazoa</taxon>
        <taxon>Spiralia</taxon>
        <taxon>Lophotrochozoa</taxon>
        <taxon>Mollusca</taxon>
        <taxon>Bivalvia</taxon>
        <taxon>Autobranchia</taxon>
        <taxon>Pteriomorphia</taxon>
        <taxon>Ostreida</taxon>
        <taxon>Ostreoidea</taxon>
        <taxon>Ostreidae</taxon>
        <taxon>Magallana</taxon>
    </lineage>
</organism>
<keyword evidence="1" id="KW-0472">Membrane</keyword>
<keyword evidence="3" id="KW-1185">Reference proteome</keyword>
<evidence type="ECO:0000256" key="1">
    <source>
        <dbReference type="SAM" id="Phobius"/>
    </source>
</evidence>
<dbReference type="AlphaFoldDB" id="A0A8W8LUT9"/>
<keyword evidence="1" id="KW-0812">Transmembrane</keyword>
<reference evidence="2" key="1">
    <citation type="submission" date="2022-08" db="UniProtKB">
        <authorList>
            <consortium name="EnsemblMetazoa"/>
        </authorList>
    </citation>
    <scope>IDENTIFICATION</scope>
    <source>
        <strain evidence="2">05x7-T-G4-1.051#20</strain>
    </source>
</reference>
<feature type="transmembrane region" description="Helical" evidence="1">
    <location>
        <begin position="187"/>
        <end position="211"/>
    </location>
</feature>
<evidence type="ECO:0000313" key="3">
    <source>
        <dbReference type="Proteomes" id="UP000005408"/>
    </source>
</evidence>
<dbReference type="Proteomes" id="UP000005408">
    <property type="component" value="Unassembled WGS sequence"/>
</dbReference>
<keyword evidence="1" id="KW-1133">Transmembrane helix</keyword>
<protein>
    <submittedName>
        <fullName evidence="2">Uncharacterized protein</fullName>
    </submittedName>
</protein>
<accession>A0A8W8LUT9</accession>
<dbReference type="EnsemblMetazoa" id="G29850.1">
    <property type="protein sequence ID" value="G29850.1:cds"/>
    <property type="gene ID" value="G29850"/>
</dbReference>
<proteinExistence type="predicted"/>
<sequence>MKSQDGLEDSHRSISDKKNCKSLLICLCVPGHLVDAVETVAYEFGKNCTSSPSSDRHYQGIVNENRQLDVTYEGKTVNDYCATISFKGVGDGLSVRDEYKVCVTPVHFNDPSCAVQLNFTENASLDVFKSIDCVNYNVSKFCGGQKNLVFMELKVLNESEVSRANFKLLVTAEKVYTYEDSSVADSVVYYVVGAVIGVIIVVSFFGIRKFLASRRKKRMQMQNQGN</sequence>